<name>A0ACC1NM21_9HYPO</name>
<reference evidence="1" key="1">
    <citation type="submission" date="2022-08" db="EMBL/GenBank/DDBJ databases">
        <title>Genome Sequence of Lecanicillium fungicola.</title>
        <authorList>
            <person name="Buettner E."/>
        </authorList>
    </citation>
    <scope>NUCLEOTIDE SEQUENCE</scope>
    <source>
        <strain evidence="1">Babe33</strain>
    </source>
</reference>
<accession>A0ACC1NM21</accession>
<protein>
    <submittedName>
        <fullName evidence="1">Uncharacterized protein</fullName>
    </submittedName>
</protein>
<dbReference type="EMBL" id="JANJQO010000238">
    <property type="protein sequence ID" value="KAJ2979967.1"/>
    <property type="molecule type" value="Genomic_DNA"/>
</dbReference>
<dbReference type="Proteomes" id="UP001143910">
    <property type="component" value="Unassembled WGS sequence"/>
</dbReference>
<gene>
    <name evidence="1" type="ORF">NQ176_g2931</name>
</gene>
<sequence length="278" mass="30158">MAVATADRNGALVPTPDADFNVADMALYGLKRARCRLDALDSKPEWDLADTACFDCMHYLGDTALHTAAQALDLKPGSHVVDIGAGFSATGRFLHKNYGVNVTGVELQPEIHDIAQTITARNGMAAQVRSINADFTTLTITEPVGHIVSFLCILHIPDRANVFGKAACLLQDGGTIYIEDFFARETLSETTARQLRDIVSCPYLPSREQYVADLEAAGFTDVQFTEMTGEWADFVHARAVEYGQFAGHEASLLTFYSTIDSLFGSGQLGGARIMAKKI</sequence>
<comment type="caution">
    <text evidence="1">The sequence shown here is derived from an EMBL/GenBank/DDBJ whole genome shotgun (WGS) entry which is preliminary data.</text>
</comment>
<keyword evidence="2" id="KW-1185">Reference proteome</keyword>
<proteinExistence type="predicted"/>
<evidence type="ECO:0000313" key="1">
    <source>
        <dbReference type="EMBL" id="KAJ2979967.1"/>
    </source>
</evidence>
<evidence type="ECO:0000313" key="2">
    <source>
        <dbReference type="Proteomes" id="UP001143910"/>
    </source>
</evidence>
<organism evidence="1 2">
    <name type="scientific">Zarea fungicola</name>
    <dbReference type="NCBI Taxonomy" id="93591"/>
    <lineage>
        <taxon>Eukaryota</taxon>
        <taxon>Fungi</taxon>
        <taxon>Dikarya</taxon>
        <taxon>Ascomycota</taxon>
        <taxon>Pezizomycotina</taxon>
        <taxon>Sordariomycetes</taxon>
        <taxon>Hypocreomycetidae</taxon>
        <taxon>Hypocreales</taxon>
        <taxon>Cordycipitaceae</taxon>
        <taxon>Zarea</taxon>
    </lineage>
</organism>